<proteinExistence type="predicted"/>
<feature type="transmembrane region" description="Helical" evidence="1">
    <location>
        <begin position="181"/>
        <end position="208"/>
    </location>
</feature>
<feature type="transmembrane region" description="Helical" evidence="1">
    <location>
        <begin position="90"/>
        <end position="112"/>
    </location>
</feature>
<dbReference type="AlphaFoldDB" id="A0A937RDW7"/>
<keyword evidence="1" id="KW-0812">Transmembrane</keyword>
<dbReference type="Proteomes" id="UP000604475">
    <property type="component" value="Unassembled WGS sequence"/>
</dbReference>
<protein>
    <submittedName>
        <fullName evidence="2">Uncharacterized protein</fullName>
    </submittedName>
</protein>
<keyword evidence="1" id="KW-1133">Transmembrane helix</keyword>
<evidence type="ECO:0000256" key="1">
    <source>
        <dbReference type="SAM" id="Phobius"/>
    </source>
</evidence>
<dbReference type="RefSeq" id="WP_203004941.1">
    <property type="nucleotide sequence ID" value="NZ_JADWYU010000088.1"/>
</dbReference>
<sequence>MASYQVGLLWVVGVTLAGAQAGGSLFPTPVFLMIDAVYAAAAISVIRRARAAAAADREAALALPLLVAPVFVFALASLTGIPTARHPGAMLANTAVLLVVGGLLLAGMVLVATRLWDGPGRAPAALALAAIGLGSAGYLANLVARVGVILSGASPAQAAVEDTAWQANAYLQGLPGEPDPIAIMLVWLDLLQLVYVALAHLAAVALAIGGRRAGLLSKRAAGRVVLSGMLLVGVTTIAAVLGTAGAFDVPVLSEASDAGATAAYFLTAPFMTTLLPFMIGIALLSLSSDSAPRPRVTAFDPAHATSS</sequence>
<feature type="transmembrane region" description="Helical" evidence="1">
    <location>
        <begin position="31"/>
        <end position="49"/>
    </location>
</feature>
<reference evidence="2" key="1">
    <citation type="submission" date="2020-12" db="EMBL/GenBank/DDBJ databases">
        <title>Genomic characterization of non-nitrogen-fixing Frankia strains.</title>
        <authorList>
            <person name="Carlos-Shanley C."/>
            <person name="Guerra T."/>
            <person name="Hahn D."/>
        </authorList>
    </citation>
    <scope>NUCLEOTIDE SEQUENCE</scope>
    <source>
        <strain evidence="2">CN6</strain>
    </source>
</reference>
<dbReference type="EMBL" id="JAEACQ010000173">
    <property type="protein sequence ID" value="MBL7628152.1"/>
    <property type="molecule type" value="Genomic_DNA"/>
</dbReference>
<comment type="caution">
    <text evidence="2">The sequence shown here is derived from an EMBL/GenBank/DDBJ whole genome shotgun (WGS) entry which is preliminary data.</text>
</comment>
<organism evidence="2 3">
    <name type="scientific">Frankia nepalensis</name>
    <dbReference type="NCBI Taxonomy" id="1836974"/>
    <lineage>
        <taxon>Bacteria</taxon>
        <taxon>Bacillati</taxon>
        <taxon>Actinomycetota</taxon>
        <taxon>Actinomycetes</taxon>
        <taxon>Frankiales</taxon>
        <taxon>Frankiaceae</taxon>
        <taxon>Frankia</taxon>
    </lineage>
</organism>
<accession>A0A937RDW7</accession>
<evidence type="ECO:0000313" key="2">
    <source>
        <dbReference type="EMBL" id="MBL7628152.1"/>
    </source>
</evidence>
<feature type="transmembrane region" description="Helical" evidence="1">
    <location>
        <begin position="124"/>
        <end position="144"/>
    </location>
</feature>
<feature type="transmembrane region" description="Helical" evidence="1">
    <location>
        <begin position="61"/>
        <end position="84"/>
    </location>
</feature>
<feature type="transmembrane region" description="Helical" evidence="1">
    <location>
        <begin position="220"/>
        <end position="242"/>
    </location>
</feature>
<name>A0A937RDW7_9ACTN</name>
<keyword evidence="1" id="KW-0472">Membrane</keyword>
<gene>
    <name evidence="2" type="ORF">I7412_13540</name>
</gene>
<evidence type="ECO:0000313" key="3">
    <source>
        <dbReference type="Proteomes" id="UP000604475"/>
    </source>
</evidence>
<keyword evidence="3" id="KW-1185">Reference proteome</keyword>
<feature type="transmembrane region" description="Helical" evidence="1">
    <location>
        <begin position="262"/>
        <end position="286"/>
    </location>
</feature>